<proteinExistence type="predicted"/>
<evidence type="ECO:0000256" key="1">
    <source>
        <dbReference type="SAM" id="Phobius"/>
    </source>
</evidence>
<dbReference type="EMBL" id="JBHILM010000031">
    <property type="protein sequence ID" value="MFB5683818.1"/>
    <property type="molecule type" value="Genomic_DNA"/>
</dbReference>
<keyword evidence="1" id="KW-1133">Transmembrane helix</keyword>
<evidence type="ECO:0000313" key="3">
    <source>
        <dbReference type="Proteomes" id="UP001580407"/>
    </source>
</evidence>
<keyword evidence="1" id="KW-0472">Membrane</keyword>
<comment type="caution">
    <text evidence="2">The sequence shown here is derived from an EMBL/GenBank/DDBJ whole genome shotgun (WGS) entry which is preliminary data.</text>
</comment>
<keyword evidence="1" id="KW-0812">Transmembrane</keyword>
<accession>A0ABV5BDN6</accession>
<name>A0ABV5BDN6_9BACL</name>
<dbReference type="RefSeq" id="WP_375527545.1">
    <property type="nucleotide sequence ID" value="NZ_JBHILM010000031.1"/>
</dbReference>
<sequence length="43" mass="4552">MSDRFGAKVVMFTAIAGAALGIMISKQKADNKTVPEVKVIVES</sequence>
<gene>
    <name evidence="2" type="ORF">ACE3NQ_23165</name>
</gene>
<evidence type="ECO:0000313" key="2">
    <source>
        <dbReference type="EMBL" id="MFB5683818.1"/>
    </source>
</evidence>
<feature type="transmembrane region" description="Helical" evidence="1">
    <location>
        <begin position="6"/>
        <end position="24"/>
    </location>
</feature>
<keyword evidence="3" id="KW-1185">Reference proteome</keyword>
<organism evidence="2 3">
    <name type="scientific">Paenibacillus terreus</name>
    <dbReference type="NCBI Taxonomy" id="1387834"/>
    <lineage>
        <taxon>Bacteria</taxon>
        <taxon>Bacillati</taxon>
        <taxon>Bacillota</taxon>
        <taxon>Bacilli</taxon>
        <taxon>Bacillales</taxon>
        <taxon>Paenibacillaceae</taxon>
        <taxon>Paenibacillus</taxon>
    </lineage>
</organism>
<dbReference type="Proteomes" id="UP001580407">
    <property type="component" value="Unassembled WGS sequence"/>
</dbReference>
<protein>
    <submittedName>
        <fullName evidence="2">Uncharacterized protein</fullName>
    </submittedName>
</protein>
<reference evidence="2 3" key="1">
    <citation type="submission" date="2024-09" db="EMBL/GenBank/DDBJ databases">
        <authorList>
            <person name="Ruan L."/>
        </authorList>
    </citation>
    <scope>NUCLEOTIDE SEQUENCE [LARGE SCALE GENOMIC DNA]</scope>
    <source>
        <strain evidence="2 3">D33</strain>
    </source>
</reference>